<evidence type="ECO:0008006" key="3">
    <source>
        <dbReference type="Google" id="ProtNLM"/>
    </source>
</evidence>
<dbReference type="PROSITE" id="PS51257">
    <property type="entry name" value="PROKAR_LIPOPROTEIN"/>
    <property type="match status" value="1"/>
</dbReference>
<gene>
    <name evidence="1" type="ORF">PROAA_2510005</name>
</gene>
<organism evidence="1 2">
    <name type="scientific">Candidatus Propionivibrio aalborgensis</name>
    <dbReference type="NCBI Taxonomy" id="1860101"/>
    <lineage>
        <taxon>Bacteria</taxon>
        <taxon>Pseudomonadati</taxon>
        <taxon>Pseudomonadota</taxon>
        <taxon>Betaproteobacteria</taxon>
        <taxon>Rhodocyclales</taxon>
        <taxon>Rhodocyclaceae</taxon>
        <taxon>Propionivibrio</taxon>
    </lineage>
</organism>
<dbReference type="Proteomes" id="UP000199600">
    <property type="component" value="Unassembled WGS sequence"/>
</dbReference>
<accession>A0A1A8XSB4</accession>
<name>A0A1A8XSB4_9RHOO</name>
<evidence type="ECO:0000313" key="2">
    <source>
        <dbReference type="Proteomes" id="UP000199600"/>
    </source>
</evidence>
<evidence type="ECO:0000313" key="1">
    <source>
        <dbReference type="EMBL" id="SBT07990.1"/>
    </source>
</evidence>
<dbReference type="EMBL" id="FLQY01000170">
    <property type="protein sequence ID" value="SBT07990.1"/>
    <property type="molecule type" value="Genomic_DNA"/>
</dbReference>
<dbReference type="AlphaFoldDB" id="A0A1A8XSB4"/>
<dbReference type="RefSeq" id="WP_186411066.1">
    <property type="nucleotide sequence ID" value="NZ_FLQY01000170.1"/>
</dbReference>
<protein>
    <recommendedName>
        <fullName evidence="3">Lipoprotein</fullName>
    </recommendedName>
</protein>
<sequence length="64" mass="6644">MKLVKTVSAALFVSALLVALSGCQKQEGPAEKAGKEMDKAAEKVGQQIEKAGEAIQDAAKGDKK</sequence>
<reference evidence="1 2" key="1">
    <citation type="submission" date="2016-06" db="EMBL/GenBank/DDBJ databases">
        <authorList>
            <person name="Kjaerup R.B."/>
            <person name="Dalgaard T.S."/>
            <person name="Juul-Madsen H.R."/>
        </authorList>
    </citation>
    <scope>NUCLEOTIDE SEQUENCE [LARGE SCALE GENOMIC DNA]</scope>
    <source>
        <strain evidence="1">2</strain>
    </source>
</reference>
<proteinExistence type="predicted"/>
<keyword evidence="2" id="KW-1185">Reference proteome</keyword>